<dbReference type="AlphaFoldDB" id="A0A4R3J389"/>
<accession>A0A4R3J389</accession>
<dbReference type="PROSITE" id="PS51549">
    <property type="entry name" value="DM13"/>
    <property type="match status" value="1"/>
</dbReference>
<evidence type="ECO:0000313" key="3">
    <source>
        <dbReference type="Proteomes" id="UP000295696"/>
    </source>
</evidence>
<dbReference type="Proteomes" id="UP000295696">
    <property type="component" value="Unassembled WGS sequence"/>
</dbReference>
<keyword evidence="3" id="KW-1185">Reference proteome</keyword>
<dbReference type="EMBL" id="SLZU01000022">
    <property type="protein sequence ID" value="TCS59090.1"/>
    <property type="molecule type" value="Genomic_DNA"/>
</dbReference>
<feature type="domain" description="DM13" evidence="1">
    <location>
        <begin position="6"/>
        <end position="111"/>
    </location>
</feature>
<gene>
    <name evidence="2" type="ORF">EDD52_12249</name>
</gene>
<comment type="caution">
    <text evidence="2">The sequence shown here is derived from an EMBL/GenBank/DDBJ whole genome shotgun (WGS) entry which is preliminary data.</text>
</comment>
<protein>
    <recommendedName>
        <fullName evidence="1">DM13 domain-containing protein</fullName>
    </recommendedName>
</protein>
<name>A0A4R3J389_9RHOB</name>
<evidence type="ECO:0000313" key="2">
    <source>
        <dbReference type="EMBL" id="TCS59090.1"/>
    </source>
</evidence>
<reference evidence="2 3" key="1">
    <citation type="submission" date="2019-03" db="EMBL/GenBank/DDBJ databases">
        <title>Genomic Encyclopedia of Type Strains, Phase IV (KMG-IV): sequencing the most valuable type-strain genomes for metagenomic binning, comparative biology and taxonomic classification.</title>
        <authorList>
            <person name="Goeker M."/>
        </authorList>
    </citation>
    <scope>NUCLEOTIDE SEQUENCE [LARGE SCALE GENOMIC DNA]</scope>
    <source>
        <strain evidence="2 3">DSM 104836</strain>
    </source>
</reference>
<organism evidence="2 3">
    <name type="scientific">Primorskyibacter sedentarius</name>
    <dbReference type="NCBI Taxonomy" id="745311"/>
    <lineage>
        <taxon>Bacteria</taxon>
        <taxon>Pseudomonadati</taxon>
        <taxon>Pseudomonadota</taxon>
        <taxon>Alphaproteobacteria</taxon>
        <taxon>Rhodobacterales</taxon>
        <taxon>Roseobacteraceae</taxon>
        <taxon>Primorskyibacter</taxon>
    </lineage>
</organism>
<dbReference type="InterPro" id="IPR019545">
    <property type="entry name" value="DM13_domain"/>
</dbReference>
<proteinExistence type="predicted"/>
<sequence>MIIAKGQFTGRGGHTMRGGYSVSEVAGLQTFSTTADFFFDGAPEPGFALSPDGVLSHSHALSSDFLRLLPNVSNSGVVTAPLPSGFDIREQKTVFLWCYFARFLLGDAPVVLVGN</sequence>
<evidence type="ECO:0000259" key="1">
    <source>
        <dbReference type="PROSITE" id="PS51549"/>
    </source>
</evidence>